<sequence length="39" mass="4313">MLAADTPACRAPPPDHRYPLSSRCPAQPSRRAAVRQVRI</sequence>
<organism evidence="2">
    <name type="scientific">Arundo donax</name>
    <name type="common">Giant reed</name>
    <name type="synonym">Donax arundinaceus</name>
    <dbReference type="NCBI Taxonomy" id="35708"/>
    <lineage>
        <taxon>Eukaryota</taxon>
        <taxon>Viridiplantae</taxon>
        <taxon>Streptophyta</taxon>
        <taxon>Embryophyta</taxon>
        <taxon>Tracheophyta</taxon>
        <taxon>Spermatophyta</taxon>
        <taxon>Magnoliopsida</taxon>
        <taxon>Liliopsida</taxon>
        <taxon>Poales</taxon>
        <taxon>Poaceae</taxon>
        <taxon>PACMAD clade</taxon>
        <taxon>Arundinoideae</taxon>
        <taxon>Arundineae</taxon>
        <taxon>Arundo</taxon>
    </lineage>
</organism>
<name>A0A0A9G7F8_ARUDO</name>
<reference evidence="2" key="2">
    <citation type="journal article" date="2015" name="Data Brief">
        <title>Shoot transcriptome of the giant reed, Arundo donax.</title>
        <authorList>
            <person name="Barrero R.A."/>
            <person name="Guerrero F.D."/>
            <person name="Moolhuijzen P."/>
            <person name="Goolsby J.A."/>
            <person name="Tidwell J."/>
            <person name="Bellgard S.E."/>
            <person name="Bellgard M.I."/>
        </authorList>
    </citation>
    <scope>NUCLEOTIDE SEQUENCE</scope>
    <source>
        <tissue evidence="2">Shoot tissue taken approximately 20 cm above the soil surface</tissue>
    </source>
</reference>
<accession>A0A0A9G7F8</accession>
<dbReference type="AlphaFoldDB" id="A0A0A9G7F8"/>
<protein>
    <submittedName>
        <fullName evidence="2">Uncharacterized protein</fullName>
    </submittedName>
</protein>
<feature type="region of interest" description="Disordered" evidence="1">
    <location>
        <begin position="1"/>
        <end position="39"/>
    </location>
</feature>
<dbReference type="EMBL" id="GBRH01181313">
    <property type="protein sequence ID" value="JAE16583.1"/>
    <property type="molecule type" value="Transcribed_RNA"/>
</dbReference>
<reference evidence="2" key="1">
    <citation type="submission" date="2014-09" db="EMBL/GenBank/DDBJ databases">
        <authorList>
            <person name="Magalhaes I.L.F."/>
            <person name="Oliveira U."/>
            <person name="Santos F.R."/>
            <person name="Vidigal T.H.D.A."/>
            <person name="Brescovit A.D."/>
            <person name="Santos A.J."/>
        </authorList>
    </citation>
    <scope>NUCLEOTIDE SEQUENCE</scope>
    <source>
        <tissue evidence="2">Shoot tissue taken approximately 20 cm above the soil surface</tissue>
    </source>
</reference>
<evidence type="ECO:0000313" key="2">
    <source>
        <dbReference type="EMBL" id="JAE16583.1"/>
    </source>
</evidence>
<evidence type="ECO:0000256" key="1">
    <source>
        <dbReference type="SAM" id="MobiDB-lite"/>
    </source>
</evidence>
<proteinExistence type="predicted"/>